<comment type="function">
    <text evidence="7">Responsible for the coupling of flagellin expression to flagellar assembly by preventing expression of the flagellin genes when a component of the middle class of proteins is defective. It negatively regulates flagellar genes by inhibiting the activity of FliA by directly binding to FliA.</text>
</comment>
<evidence type="ECO:0000256" key="3">
    <source>
        <dbReference type="ARBA" id="ARBA00022491"/>
    </source>
</evidence>
<comment type="caution">
    <text evidence="11">The sequence shown here is derived from an EMBL/GenBank/DDBJ whole genome shotgun (WGS) entry which is preliminary data.</text>
</comment>
<evidence type="ECO:0000256" key="6">
    <source>
        <dbReference type="ARBA" id="ARBA00023163"/>
    </source>
</evidence>
<evidence type="ECO:0000256" key="1">
    <source>
        <dbReference type="ARBA" id="ARBA00005322"/>
    </source>
</evidence>
<evidence type="ECO:0000256" key="4">
    <source>
        <dbReference type="ARBA" id="ARBA00022795"/>
    </source>
</evidence>
<dbReference type="NCBIfam" id="TIGR03824">
    <property type="entry name" value="FlgM_jcvi"/>
    <property type="match status" value="1"/>
</dbReference>
<evidence type="ECO:0000256" key="5">
    <source>
        <dbReference type="ARBA" id="ARBA00023015"/>
    </source>
</evidence>
<name>A0ABQ2YCP8_9GAMM</name>
<dbReference type="RefSeq" id="WP_229803129.1">
    <property type="nucleotide sequence ID" value="NZ_BMXS01000001.1"/>
</dbReference>
<dbReference type="InterPro" id="IPR035890">
    <property type="entry name" value="Anti-sigma-28_factor_FlgM_sf"/>
</dbReference>
<keyword evidence="12" id="KW-1185">Reference proteome</keyword>
<evidence type="ECO:0000256" key="7">
    <source>
        <dbReference type="ARBA" id="ARBA00024739"/>
    </source>
</evidence>
<reference evidence="12" key="1">
    <citation type="journal article" date="2019" name="Int. J. Syst. Evol. Microbiol.">
        <title>The Global Catalogue of Microorganisms (GCM) 10K type strain sequencing project: providing services to taxonomists for standard genome sequencing and annotation.</title>
        <authorList>
            <consortium name="The Broad Institute Genomics Platform"/>
            <consortium name="The Broad Institute Genome Sequencing Center for Infectious Disease"/>
            <person name="Wu L."/>
            <person name="Ma J."/>
        </authorList>
    </citation>
    <scope>NUCLEOTIDE SEQUENCE [LARGE SCALE GENOMIC DNA]</scope>
    <source>
        <strain evidence="12">KCTC 22228</strain>
    </source>
</reference>
<organism evidence="11 12">
    <name type="scientific">Litchfieldella qijiaojingensis</name>
    <dbReference type="NCBI Taxonomy" id="980347"/>
    <lineage>
        <taxon>Bacteria</taxon>
        <taxon>Pseudomonadati</taxon>
        <taxon>Pseudomonadota</taxon>
        <taxon>Gammaproteobacteria</taxon>
        <taxon>Oceanospirillales</taxon>
        <taxon>Halomonadaceae</taxon>
        <taxon>Litchfieldella</taxon>
    </lineage>
</organism>
<evidence type="ECO:0000313" key="11">
    <source>
        <dbReference type="EMBL" id="GGX77932.1"/>
    </source>
</evidence>
<keyword evidence="3" id="KW-0678">Repressor</keyword>
<sequence length="100" mass="10614">MKIDSSHPLTRPTQSESGNKATKADLNTPSTQQEGAPAAITHLSQSTGDSGQDIDLARVEEIRQAISEGRLEIRAERIADGLIDSVRDLLGTTSGDRGNS</sequence>
<dbReference type="InterPro" id="IPR007412">
    <property type="entry name" value="FlgM"/>
</dbReference>
<comment type="similarity">
    <text evidence="1">Belongs to the FlgM family.</text>
</comment>
<feature type="region of interest" description="Disordered" evidence="9">
    <location>
        <begin position="1"/>
        <end position="52"/>
    </location>
</feature>
<gene>
    <name evidence="11" type="ORF">GCM10007160_01450</name>
</gene>
<dbReference type="SUPFAM" id="SSF101498">
    <property type="entry name" value="Anti-sigma factor FlgM"/>
    <property type="match status" value="1"/>
</dbReference>
<feature type="compositionally biased region" description="Polar residues" evidence="9">
    <location>
        <begin position="7"/>
        <end position="34"/>
    </location>
</feature>
<protein>
    <recommendedName>
        <fullName evidence="2">Negative regulator of flagellin synthesis</fullName>
    </recommendedName>
    <alternativeName>
        <fullName evidence="8">Anti-sigma-28 factor</fullName>
    </alternativeName>
</protein>
<evidence type="ECO:0000256" key="9">
    <source>
        <dbReference type="SAM" id="MobiDB-lite"/>
    </source>
</evidence>
<evidence type="ECO:0000256" key="2">
    <source>
        <dbReference type="ARBA" id="ARBA00017823"/>
    </source>
</evidence>
<dbReference type="Proteomes" id="UP000653056">
    <property type="component" value="Unassembled WGS sequence"/>
</dbReference>
<feature type="domain" description="Anti-sigma-28 factor FlgM C-terminal" evidence="10">
    <location>
        <begin position="44"/>
        <end position="84"/>
    </location>
</feature>
<dbReference type="InterPro" id="IPR031316">
    <property type="entry name" value="FlgM_C"/>
</dbReference>
<evidence type="ECO:0000259" key="10">
    <source>
        <dbReference type="Pfam" id="PF04316"/>
    </source>
</evidence>
<dbReference type="EMBL" id="BMXS01000001">
    <property type="protein sequence ID" value="GGX77932.1"/>
    <property type="molecule type" value="Genomic_DNA"/>
</dbReference>
<dbReference type="Pfam" id="PF04316">
    <property type="entry name" value="FlgM"/>
    <property type="match status" value="1"/>
</dbReference>
<keyword evidence="6" id="KW-0804">Transcription</keyword>
<keyword evidence="4" id="KW-1005">Bacterial flagellum biogenesis</keyword>
<keyword evidence="5" id="KW-0805">Transcription regulation</keyword>
<accession>A0ABQ2YCP8</accession>
<evidence type="ECO:0000256" key="8">
    <source>
        <dbReference type="ARBA" id="ARBA00030117"/>
    </source>
</evidence>
<evidence type="ECO:0000313" key="12">
    <source>
        <dbReference type="Proteomes" id="UP000653056"/>
    </source>
</evidence>
<proteinExistence type="inferred from homology"/>